<dbReference type="InterPro" id="IPR019819">
    <property type="entry name" value="Carboxylesterase_B_CS"/>
</dbReference>
<reference evidence="5 6" key="1">
    <citation type="journal article" date="2018" name="New Phytol.">
        <title>Phylogenomics of Endogonaceae and evolution of mycorrhizas within Mucoromycota.</title>
        <authorList>
            <person name="Chang Y."/>
            <person name="Desiro A."/>
            <person name="Na H."/>
            <person name="Sandor L."/>
            <person name="Lipzen A."/>
            <person name="Clum A."/>
            <person name="Barry K."/>
            <person name="Grigoriev I.V."/>
            <person name="Martin F.M."/>
            <person name="Stajich J.E."/>
            <person name="Smith M.E."/>
            <person name="Bonito G."/>
            <person name="Spatafora J.W."/>
        </authorList>
    </citation>
    <scope>NUCLEOTIDE SEQUENCE [LARGE SCALE GENOMIC DNA]</scope>
    <source>
        <strain evidence="5 6">AD002</strain>
    </source>
</reference>
<comment type="similarity">
    <text evidence="1">Belongs to the type-B carboxylesterase/lipase family.</text>
</comment>
<feature type="domain" description="Carboxylesterase type B" evidence="4">
    <location>
        <begin position="324"/>
        <end position="680"/>
    </location>
</feature>
<dbReference type="PANTHER" id="PTHR45570:SF2">
    <property type="entry name" value="ACETYLCHOLINESTERASE 1-LIKE"/>
    <property type="match status" value="1"/>
</dbReference>
<keyword evidence="6" id="KW-1185">Reference proteome</keyword>
<dbReference type="InterPro" id="IPR029058">
    <property type="entry name" value="AB_hydrolase_fold"/>
</dbReference>
<dbReference type="SUPFAM" id="SSF56436">
    <property type="entry name" value="C-type lectin-like"/>
    <property type="match status" value="1"/>
</dbReference>
<dbReference type="InterPro" id="IPR002018">
    <property type="entry name" value="CarbesteraseB"/>
</dbReference>
<dbReference type="Pfam" id="PF00135">
    <property type="entry name" value="COesterase"/>
    <property type="match status" value="2"/>
</dbReference>
<dbReference type="InterPro" id="IPR016187">
    <property type="entry name" value="CTDL_fold"/>
</dbReference>
<comment type="caution">
    <text evidence="5">The sequence shown here is derived from an EMBL/GenBank/DDBJ whole genome shotgun (WGS) entry which is preliminary data.</text>
</comment>
<sequence length="706" mass="78186">MPPLLVALYVLALASFALATAPELTKVGPVSILADNDLDPSTNKYSFLLLSTKLAYKDARNACTQLNETLLSFSNDTDFRNTAKLLKYRTEPRHKSGLYWFNGIPSNNSDSHVCQAFSIDGPKLLIDVACKIRLSTLCTNSPNTSAILHPNPEYQIEIPTKQGPIRGFRDVLSFEFRGIPYAQPPIGKLRFAPPNPVRYTKVAGNRTAYDATWFRSVCPQLQAGAVTGWYIDEDCLYLNVYTPALGNNRYRLPVLVWFHGGRYMEGAGSDVIYYGGNLVSRGNIIVVTINYRQDAFLICFVIYYKARILRSLARQRTMKYHKELGILGFFEDEKHISRNAAPGNLALRDQLAALHWVKENIASFGGDPKKVTIAGESSGGTSVRSLLITKNASGLYRGAISESDPLDLGFNTPSISGLLTQTIMHLVNCTNLSCARTAPVLALLQAQSEAISTISKQRRDVDRFGAFKPSIDGNLIKEDWAKAVESGRFNRVPIVYTTTKDEALDFVAPNSPNLIPVENLTSSVAEFLDANRTNIILSSKFYSRSPNTTADPDAVRNELGVIGTDYLFLCPTQYFVTKMADRTPVYEGQFERGIGPLLASNVCNNRACHGGDMAYVFAPFVLAQQGLISPSPDDFIMARGIGDRWTTFVTTLKPTPRGYKEWPKVTKNKPYVLLLDVNVTVSVGAGRTKVCKFLTEKVGYDFKYYS</sequence>
<evidence type="ECO:0000256" key="2">
    <source>
        <dbReference type="ARBA" id="ARBA00022801"/>
    </source>
</evidence>
<dbReference type="SUPFAM" id="SSF53474">
    <property type="entry name" value="alpha/beta-Hydrolases"/>
    <property type="match status" value="1"/>
</dbReference>
<keyword evidence="2 5" id="KW-0378">Hydrolase</keyword>
<dbReference type="InterPro" id="IPR019826">
    <property type="entry name" value="Carboxylesterase_B_AS"/>
</dbReference>
<evidence type="ECO:0000313" key="6">
    <source>
        <dbReference type="Proteomes" id="UP000274822"/>
    </source>
</evidence>
<feature type="signal peptide" evidence="3">
    <location>
        <begin position="1"/>
        <end position="19"/>
    </location>
</feature>
<dbReference type="GO" id="GO:0016787">
    <property type="term" value="F:hydrolase activity"/>
    <property type="evidence" value="ECO:0007669"/>
    <property type="project" value="UniProtKB-KW"/>
</dbReference>
<evidence type="ECO:0000259" key="4">
    <source>
        <dbReference type="Pfam" id="PF00135"/>
    </source>
</evidence>
<organism evidence="5 6">
    <name type="scientific">Jimgerdemannia flammicorona</name>
    <dbReference type="NCBI Taxonomy" id="994334"/>
    <lineage>
        <taxon>Eukaryota</taxon>
        <taxon>Fungi</taxon>
        <taxon>Fungi incertae sedis</taxon>
        <taxon>Mucoromycota</taxon>
        <taxon>Mucoromycotina</taxon>
        <taxon>Endogonomycetes</taxon>
        <taxon>Endogonales</taxon>
        <taxon>Endogonaceae</taxon>
        <taxon>Jimgerdemannia</taxon>
    </lineage>
</organism>
<dbReference type="Proteomes" id="UP000274822">
    <property type="component" value="Unassembled WGS sequence"/>
</dbReference>
<feature type="domain" description="Carboxylesterase type B" evidence="4">
    <location>
        <begin position="157"/>
        <end position="293"/>
    </location>
</feature>
<keyword evidence="3" id="KW-0732">Signal</keyword>
<protein>
    <submittedName>
        <fullName evidence="5">Alpha/Beta hydrolase protein</fullName>
    </submittedName>
</protein>
<proteinExistence type="inferred from homology"/>
<dbReference type="PANTHER" id="PTHR45570">
    <property type="entry name" value="CARBOXYLIC ESTER HYDROLASE"/>
    <property type="match status" value="1"/>
</dbReference>
<name>A0A433QHX8_9FUNG</name>
<feature type="chain" id="PRO_5019031071" evidence="3">
    <location>
        <begin position="20"/>
        <end position="706"/>
    </location>
</feature>
<dbReference type="Gene3D" id="3.40.50.1820">
    <property type="entry name" value="alpha/beta hydrolase"/>
    <property type="match status" value="1"/>
</dbReference>
<dbReference type="PROSITE" id="PS00122">
    <property type="entry name" value="CARBOXYLESTERASE_B_1"/>
    <property type="match status" value="1"/>
</dbReference>
<evidence type="ECO:0000256" key="3">
    <source>
        <dbReference type="SAM" id="SignalP"/>
    </source>
</evidence>
<evidence type="ECO:0000313" key="5">
    <source>
        <dbReference type="EMBL" id="RUS29151.1"/>
    </source>
</evidence>
<gene>
    <name evidence="5" type="ORF">BC938DRAFT_480986</name>
</gene>
<accession>A0A433QHX8</accession>
<dbReference type="PROSITE" id="PS00941">
    <property type="entry name" value="CARBOXYLESTERASE_B_2"/>
    <property type="match status" value="1"/>
</dbReference>
<dbReference type="EMBL" id="RBNJ01005547">
    <property type="protein sequence ID" value="RUS29151.1"/>
    <property type="molecule type" value="Genomic_DNA"/>
</dbReference>
<evidence type="ECO:0000256" key="1">
    <source>
        <dbReference type="ARBA" id="ARBA00005964"/>
    </source>
</evidence>
<dbReference type="AlphaFoldDB" id="A0A433QHX8"/>